<gene>
    <name evidence="1" type="ORF">BN869_000002190_1</name>
</gene>
<reference evidence="1" key="1">
    <citation type="submission" date="2015-01" db="EMBL/GenBank/DDBJ databases">
        <authorList>
            <person name="Durling Mikael"/>
        </authorList>
    </citation>
    <scope>NUCLEOTIDE SEQUENCE</scope>
</reference>
<organism evidence="1">
    <name type="scientific">Bionectria ochroleuca</name>
    <name type="common">Gliocladium roseum</name>
    <dbReference type="NCBI Taxonomy" id="29856"/>
    <lineage>
        <taxon>Eukaryota</taxon>
        <taxon>Fungi</taxon>
        <taxon>Dikarya</taxon>
        <taxon>Ascomycota</taxon>
        <taxon>Pezizomycotina</taxon>
        <taxon>Sordariomycetes</taxon>
        <taxon>Hypocreomycetidae</taxon>
        <taxon>Hypocreales</taxon>
        <taxon>Bionectriaceae</taxon>
        <taxon>Clonostachys</taxon>
    </lineage>
</organism>
<sequence>MVAYNSRGQYESRNRIPQISLAQAAIITSSYITTVGCVQFGGRGEKCSINQTIVGASMTRRVANIEDPQCSRANLSCKISCRVKLCNTNYLAQGQTACPRYESPNLIVLPFTDPEVKN</sequence>
<evidence type="ECO:0000313" key="1">
    <source>
        <dbReference type="EMBL" id="CEO46135.1"/>
    </source>
</evidence>
<proteinExistence type="predicted"/>
<dbReference type="EMBL" id="CDPU01000004">
    <property type="protein sequence ID" value="CEO46135.1"/>
    <property type="molecule type" value="Genomic_DNA"/>
</dbReference>
<accession>A0A0B7JTY4</accession>
<dbReference type="AlphaFoldDB" id="A0A0B7JTY4"/>
<protein>
    <submittedName>
        <fullName evidence="1">Uncharacterized protein</fullName>
    </submittedName>
</protein>
<name>A0A0B7JTY4_BIOOC</name>